<keyword evidence="7" id="KW-0560">Oxidoreductase</keyword>
<evidence type="ECO:0000256" key="10">
    <source>
        <dbReference type="ARBA" id="ARBA00023136"/>
    </source>
</evidence>
<dbReference type="GO" id="GO:0046872">
    <property type="term" value="F:metal ion binding"/>
    <property type="evidence" value="ECO:0007669"/>
    <property type="project" value="UniProtKB-KW"/>
</dbReference>
<dbReference type="GO" id="GO:0016020">
    <property type="term" value="C:membrane"/>
    <property type="evidence" value="ECO:0007669"/>
    <property type="project" value="UniProtKB-SubCell"/>
</dbReference>
<evidence type="ECO:0000256" key="11">
    <source>
        <dbReference type="SAM" id="Phobius"/>
    </source>
</evidence>
<dbReference type="PROSITE" id="PS51296">
    <property type="entry name" value="RIESKE"/>
    <property type="match status" value="1"/>
</dbReference>
<evidence type="ECO:0000256" key="1">
    <source>
        <dbReference type="ARBA" id="ARBA00004370"/>
    </source>
</evidence>
<protein>
    <submittedName>
        <fullName evidence="13">Cell death suppressor protein Lls1</fullName>
    </submittedName>
</protein>
<dbReference type="EMBL" id="CP017599">
    <property type="protein sequence ID" value="AOW99962.1"/>
    <property type="molecule type" value="Genomic_DNA"/>
</dbReference>
<comment type="subcellular location">
    <subcellularLocation>
        <location evidence="1">Membrane</location>
    </subcellularLocation>
</comment>
<dbReference type="CDD" id="cd03480">
    <property type="entry name" value="Rieske_RO_Alpha_PaO"/>
    <property type="match status" value="1"/>
</dbReference>
<keyword evidence="5" id="KW-0809">Transit peptide</keyword>
<dbReference type="SUPFAM" id="SSF50022">
    <property type="entry name" value="ISP domain"/>
    <property type="match status" value="1"/>
</dbReference>
<dbReference type="Pfam" id="PF08417">
    <property type="entry name" value="PaO"/>
    <property type="match status" value="1"/>
</dbReference>
<evidence type="ECO:0000256" key="3">
    <source>
        <dbReference type="ARBA" id="ARBA00022714"/>
    </source>
</evidence>
<evidence type="ECO:0000256" key="8">
    <source>
        <dbReference type="ARBA" id="ARBA00023004"/>
    </source>
</evidence>
<dbReference type="Gene3D" id="2.102.10.10">
    <property type="entry name" value="Rieske [2Fe-2S] iron-sulphur domain"/>
    <property type="match status" value="1"/>
</dbReference>
<dbReference type="OrthoDB" id="477744at2"/>
<feature type="transmembrane region" description="Helical" evidence="11">
    <location>
        <begin position="429"/>
        <end position="449"/>
    </location>
</feature>
<reference evidence="14" key="1">
    <citation type="submission" date="2016-10" db="EMBL/GenBank/DDBJ databases">
        <title>Comparative genomics uncovers the prolific and rare metabolic potential of the cyanobacterial genus Moorea.</title>
        <authorList>
            <person name="Leao T."/>
            <person name="Castelao G."/>
            <person name="Korobeynikov A."/>
            <person name="Monroe E.A."/>
            <person name="Podell S."/>
            <person name="Glukhov E."/>
            <person name="Allen E."/>
            <person name="Gerwick W.H."/>
            <person name="Gerwick L."/>
        </authorList>
    </citation>
    <scope>NUCLEOTIDE SEQUENCE [LARGE SCALE GENOMIC DNA]</scope>
    <source>
        <strain evidence="14">PAL-8-15-08-1</strain>
    </source>
</reference>
<dbReference type="AlphaFoldDB" id="A0A1D8TQW4"/>
<evidence type="ECO:0000256" key="9">
    <source>
        <dbReference type="ARBA" id="ARBA00023014"/>
    </source>
</evidence>
<sequence>MSSSVLQSVTSQTKAVQELAAGGSDPEVFDWQEVWYPVSYVEDLDKSQPTRFTLLEQDIVLWWDKHEQMWRAFVDQCPHRLAPLSEGRINQDGRLECPYHGWAFSGTGQCEVIPQQKERGKAEISQRACVNSLPTTIAQGLLFVYPGQAENGAQTKVPIVDALEEDPDGWVCLNTFRDLPYDALTLMENVLDPSHIPYTHHRSVGNRANVSPVELEVVESGKWGFKGVWAEGPRKGTLGRQDTTFIAPGLMWHDLTSKQFGRTLTVVYATPIRKGECRLFARFPFKFSSKLPRLFLKLTPRWYSHIGQNNVLEDDQIFLHYQERYLEQQGGSGNFNKAFYLPTKADLFVFQLRFWVNYYSINPFPGKTLPPSLPKEVLLERYHSHTEKCASCRGALANLQRLRLGLAVGTALVWVLLPLLVFIHPEVSIVTVIILTVAVLMSGGVWWALGKLERQFYKGREIPPRNWPEK</sequence>
<name>A0A1D8TQW4_9CYAN</name>
<dbReference type="InterPro" id="IPR050584">
    <property type="entry name" value="Cholesterol_7-desaturase"/>
</dbReference>
<feature type="domain" description="Rieske" evidence="12">
    <location>
        <begin position="35"/>
        <end position="144"/>
    </location>
</feature>
<evidence type="ECO:0000256" key="5">
    <source>
        <dbReference type="ARBA" id="ARBA00022946"/>
    </source>
</evidence>
<evidence type="ECO:0000259" key="12">
    <source>
        <dbReference type="PROSITE" id="PS51296"/>
    </source>
</evidence>
<keyword evidence="10 11" id="KW-0472">Membrane</keyword>
<dbReference type="InterPro" id="IPR017941">
    <property type="entry name" value="Rieske_2Fe-2S"/>
</dbReference>
<keyword evidence="9" id="KW-0411">Iron-sulfur</keyword>
<evidence type="ECO:0000313" key="13">
    <source>
        <dbReference type="EMBL" id="AOW99962.1"/>
    </source>
</evidence>
<dbReference type="KEGG" id="mpro:BJP34_11305"/>
<dbReference type="Pfam" id="PF00355">
    <property type="entry name" value="Rieske"/>
    <property type="match status" value="1"/>
</dbReference>
<dbReference type="GO" id="GO:0016705">
    <property type="term" value="F:oxidoreductase activity, acting on paired donors, with incorporation or reduction of molecular oxygen"/>
    <property type="evidence" value="ECO:0007669"/>
    <property type="project" value="UniProtKB-ARBA"/>
</dbReference>
<feature type="transmembrane region" description="Helical" evidence="11">
    <location>
        <begin position="404"/>
        <end position="423"/>
    </location>
</feature>
<dbReference type="Proteomes" id="UP000177870">
    <property type="component" value="Chromosome"/>
</dbReference>
<dbReference type="InterPro" id="IPR036922">
    <property type="entry name" value="Rieske_2Fe-2S_sf"/>
</dbReference>
<dbReference type="PANTHER" id="PTHR21266">
    <property type="entry name" value="IRON-SULFUR DOMAIN CONTAINING PROTEIN"/>
    <property type="match status" value="1"/>
</dbReference>
<evidence type="ECO:0000256" key="6">
    <source>
        <dbReference type="ARBA" id="ARBA00022989"/>
    </source>
</evidence>
<organism evidence="13 14">
    <name type="scientific">Moorena producens PAL-8-15-08-1</name>
    <dbReference type="NCBI Taxonomy" id="1458985"/>
    <lineage>
        <taxon>Bacteria</taxon>
        <taxon>Bacillati</taxon>
        <taxon>Cyanobacteriota</taxon>
        <taxon>Cyanophyceae</taxon>
        <taxon>Coleofasciculales</taxon>
        <taxon>Coleofasciculaceae</taxon>
        <taxon>Moorena</taxon>
    </lineage>
</organism>
<keyword evidence="4" id="KW-0479">Metal-binding</keyword>
<dbReference type="GO" id="GO:0005737">
    <property type="term" value="C:cytoplasm"/>
    <property type="evidence" value="ECO:0007669"/>
    <property type="project" value="TreeGrafter"/>
</dbReference>
<dbReference type="RefSeq" id="WP_070392436.1">
    <property type="nucleotide sequence ID" value="NZ_CP017599.1"/>
</dbReference>
<dbReference type="Gene3D" id="3.90.380.10">
    <property type="entry name" value="Naphthalene 1,2-dioxygenase Alpha Subunit, Chain A, domain 1"/>
    <property type="match status" value="1"/>
</dbReference>
<evidence type="ECO:0000256" key="4">
    <source>
        <dbReference type="ARBA" id="ARBA00022723"/>
    </source>
</evidence>
<dbReference type="InterPro" id="IPR013626">
    <property type="entry name" value="PaO"/>
</dbReference>
<gene>
    <name evidence="13" type="ORF">BJP34_11305</name>
</gene>
<dbReference type="GO" id="GO:0051537">
    <property type="term" value="F:2 iron, 2 sulfur cluster binding"/>
    <property type="evidence" value="ECO:0007669"/>
    <property type="project" value="UniProtKB-KW"/>
</dbReference>
<evidence type="ECO:0000313" key="14">
    <source>
        <dbReference type="Proteomes" id="UP000177870"/>
    </source>
</evidence>
<keyword evidence="3" id="KW-0001">2Fe-2S</keyword>
<keyword evidence="2 11" id="KW-0812">Transmembrane</keyword>
<keyword evidence="8" id="KW-0408">Iron</keyword>
<dbReference type="GO" id="GO:0010277">
    <property type="term" value="F:chlorophyllide a oxygenase activity"/>
    <property type="evidence" value="ECO:0007669"/>
    <property type="project" value="InterPro"/>
</dbReference>
<dbReference type="SUPFAM" id="SSF55961">
    <property type="entry name" value="Bet v1-like"/>
    <property type="match status" value="1"/>
</dbReference>
<proteinExistence type="predicted"/>
<dbReference type="PANTHER" id="PTHR21266:SF32">
    <property type="entry name" value="CHOLESTEROL 7-DESATURASE NVD"/>
    <property type="match status" value="1"/>
</dbReference>
<accession>A0A1D8TQW4</accession>
<keyword evidence="6 11" id="KW-1133">Transmembrane helix</keyword>
<evidence type="ECO:0000256" key="2">
    <source>
        <dbReference type="ARBA" id="ARBA00022692"/>
    </source>
</evidence>
<evidence type="ECO:0000256" key="7">
    <source>
        <dbReference type="ARBA" id="ARBA00023002"/>
    </source>
</evidence>
<dbReference type="STRING" id="1458985.BJP34_11305"/>